<dbReference type="EMBL" id="JAFBER010000001">
    <property type="protein sequence ID" value="MBM7643938.1"/>
    <property type="molecule type" value="Genomic_DNA"/>
</dbReference>
<feature type="transmembrane region" description="Helical" evidence="8">
    <location>
        <begin position="172"/>
        <end position="196"/>
    </location>
</feature>
<feature type="domain" description="CstA N-terminal" evidence="9">
    <location>
        <begin position="44"/>
        <end position="602"/>
    </location>
</feature>
<comment type="similarity">
    <text evidence="2">Belongs to the peptide transporter carbon starvation (CstA) (TC 2.A.114) family.</text>
</comment>
<keyword evidence="6 8" id="KW-1133">Transmembrane helix</keyword>
<feature type="transmembrane region" description="Helical" evidence="8">
    <location>
        <begin position="18"/>
        <end position="38"/>
    </location>
</feature>
<gene>
    <name evidence="10" type="ORF">JOD45_000129</name>
</gene>
<dbReference type="InterPro" id="IPR003706">
    <property type="entry name" value="CstA_N"/>
</dbReference>
<feature type="transmembrane region" description="Helical" evidence="8">
    <location>
        <begin position="267"/>
        <end position="288"/>
    </location>
</feature>
<dbReference type="PANTHER" id="PTHR30252">
    <property type="entry name" value="INNER MEMBRANE PEPTIDE TRANSPORTER"/>
    <property type="match status" value="1"/>
</dbReference>
<evidence type="ECO:0000256" key="2">
    <source>
        <dbReference type="ARBA" id="ARBA00007755"/>
    </source>
</evidence>
<feature type="transmembrane region" description="Helical" evidence="8">
    <location>
        <begin position="336"/>
        <end position="356"/>
    </location>
</feature>
<evidence type="ECO:0000256" key="6">
    <source>
        <dbReference type="ARBA" id="ARBA00022989"/>
    </source>
</evidence>
<feature type="transmembrane region" description="Helical" evidence="8">
    <location>
        <begin position="129"/>
        <end position="151"/>
    </location>
</feature>
<keyword evidence="7 8" id="KW-0472">Membrane</keyword>
<keyword evidence="5 8" id="KW-0812">Transmembrane</keyword>
<feature type="transmembrane region" description="Helical" evidence="8">
    <location>
        <begin position="584"/>
        <end position="604"/>
    </location>
</feature>
<feature type="transmembrane region" description="Helical" evidence="8">
    <location>
        <begin position="295"/>
        <end position="316"/>
    </location>
</feature>
<evidence type="ECO:0000259" key="9">
    <source>
        <dbReference type="Pfam" id="PF02554"/>
    </source>
</evidence>
<accession>A0ABS2PV56</accession>
<dbReference type="RefSeq" id="WP_205001885.1">
    <property type="nucleotide sequence ID" value="NZ_JAFBER010000001.1"/>
</dbReference>
<dbReference type="Proteomes" id="UP000808914">
    <property type="component" value="Unassembled WGS sequence"/>
</dbReference>
<evidence type="ECO:0000256" key="5">
    <source>
        <dbReference type="ARBA" id="ARBA00022692"/>
    </source>
</evidence>
<name>A0ABS2PV56_9BACL</name>
<evidence type="ECO:0000256" key="7">
    <source>
        <dbReference type="ARBA" id="ARBA00023136"/>
    </source>
</evidence>
<comment type="caution">
    <text evidence="10">The sequence shown here is derived from an EMBL/GenBank/DDBJ whole genome shotgun (WGS) entry which is preliminary data.</text>
</comment>
<comment type="subcellular location">
    <subcellularLocation>
        <location evidence="1">Cell membrane</location>
        <topology evidence="1">Multi-pass membrane protein</topology>
    </subcellularLocation>
</comment>
<feature type="transmembrane region" description="Helical" evidence="8">
    <location>
        <begin position="232"/>
        <end position="251"/>
    </location>
</feature>
<reference evidence="10 11" key="1">
    <citation type="submission" date="2021-01" db="EMBL/GenBank/DDBJ databases">
        <title>Genomic Encyclopedia of Type Strains, Phase IV (KMG-IV): sequencing the most valuable type-strain genomes for metagenomic binning, comparative biology and taxonomic classification.</title>
        <authorList>
            <person name="Goeker M."/>
        </authorList>
    </citation>
    <scope>NUCLEOTIDE SEQUENCE [LARGE SCALE GENOMIC DNA]</scope>
    <source>
        <strain evidence="10 11">DSM 28236</strain>
    </source>
</reference>
<organism evidence="10 11">
    <name type="scientific">Scopulibacillus daqui</name>
    <dbReference type="NCBI Taxonomy" id="1469162"/>
    <lineage>
        <taxon>Bacteria</taxon>
        <taxon>Bacillati</taxon>
        <taxon>Bacillota</taxon>
        <taxon>Bacilli</taxon>
        <taxon>Bacillales</taxon>
        <taxon>Sporolactobacillaceae</taxon>
        <taxon>Scopulibacillus</taxon>
    </lineage>
</organism>
<evidence type="ECO:0000256" key="8">
    <source>
        <dbReference type="SAM" id="Phobius"/>
    </source>
</evidence>
<evidence type="ECO:0000256" key="3">
    <source>
        <dbReference type="ARBA" id="ARBA00022448"/>
    </source>
</evidence>
<feature type="transmembrane region" description="Helical" evidence="8">
    <location>
        <begin position="45"/>
        <end position="63"/>
    </location>
</feature>
<evidence type="ECO:0000256" key="4">
    <source>
        <dbReference type="ARBA" id="ARBA00022475"/>
    </source>
</evidence>
<feature type="transmembrane region" description="Helical" evidence="8">
    <location>
        <begin position="202"/>
        <end position="220"/>
    </location>
</feature>
<protein>
    <submittedName>
        <fullName evidence="10">Carbon starvation protein</fullName>
    </submittedName>
</protein>
<keyword evidence="11" id="KW-1185">Reference proteome</keyword>
<keyword evidence="4" id="KW-1003">Cell membrane</keyword>
<feature type="transmembrane region" description="Helical" evidence="8">
    <location>
        <begin position="377"/>
        <end position="404"/>
    </location>
</feature>
<feature type="transmembrane region" description="Helical" evidence="8">
    <location>
        <begin position="476"/>
        <end position="499"/>
    </location>
</feature>
<dbReference type="Pfam" id="PF02554">
    <property type="entry name" value="CstA"/>
    <property type="match status" value="1"/>
</dbReference>
<evidence type="ECO:0000313" key="11">
    <source>
        <dbReference type="Proteomes" id="UP000808914"/>
    </source>
</evidence>
<sequence length="699" mass="74950">METQPKVPLKKGFAGLKALIWTIVALAGGMSLSVIALARHEQINAVWFVVASLCTYAFAYRFYSRFISKKVFGLNKNNATPAERYKDGKDFVPTNKWVLYGHHFAAIAGAGPLVGPTLAAQMGYLPGTIWIIAGAVLGGAVQDFVILIISMRRKGKSLGEIAKEEIGPFGGFLSLVGIFAIMVILIAVLAMVVVNALTGSPWGTFTIAMTIPIALLMGIYMRFIRPGHVGEASIIGFILLMSALFGGQWVADSALLAPLFTLSGKTIAVMMIIYGFLASVLPVWLLLAPRDYLSTFLKVGVIGLLAIGIIIVLPEIQMPALTKFVDGTGPVFSGNLFPFLFITIACGAVSGFHALISSGTSPKMIARETHAPLIGYASMLTESFVAIMAMVAAALLSPGIYFAINSPAAAIGADIHHAAQTISSWGFTISAADINQIAHHVDEQSILSRTGGAPSLAVGMSQIFSKIIGGHGLMAFWYHFAILFEAVFILTTIDAGTRVGRFMLQDLLGHVWKPMGRTDWLPAGLVASAIVVACWGYFLIAGVTDPLGGINTLWPLFGITNQMLSVIALIVATTVIIKMGKTKFCWVTVIPMIWLIAVTFAAGWQKLFSKVPSVGFLKQASVTKQALESGRLPANIPSEAAAKQVIFNNQLNSVLTALFMLLIIGVLIDAIRIWHKVLVSKKQIKTAEEPFVQTQLNEV</sequence>
<feature type="transmembrane region" description="Helical" evidence="8">
    <location>
        <begin position="520"/>
        <end position="540"/>
    </location>
</feature>
<dbReference type="PANTHER" id="PTHR30252:SF3">
    <property type="entry name" value="PYRUVATE_PROTON SYMPORTER BTST"/>
    <property type="match status" value="1"/>
</dbReference>
<evidence type="ECO:0000313" key="10">
    <source>
        <dbReference type="EMBL" id="MBM7643938.1"/>
    </source>
</evidence>
<proteinExistence type="inferred from homology"/>
<feature type="transmembrane region" description="Helical" evidence="8">
    <location>
        <begin position="654"/>
        <end position="674"/>
    </location>
</feature>
<keyword evidence="3" id="KW-0813">Transport</keyword>
<dbReference type="InterPro" id="IPR051605">
    <property type="entry name" value="CstA"/>
</dbReference>
<evidence type="ECO:0000256" key="1">
    <source>
        <dbReference type="ARBA" id="ARBA00004651"/>
    </source>
</evidence>
<feature type="transmembrane region" description="Helical" evidence="8">
    <location>
        <begin position="552"/>
        <end position="577"/>
    </location>
</feature>